<dbReference type="InterPro" id="IPR032193">
    <property type="entry name" value="CNOT1_TTP_bind"/>
</dbReference>
<dbReference type="PANTHER" id="PTHR13162:SF8">
    <property type="entry name" value="CCR4-NOT TRANSCRIPTION COMPLEX SUBUNIT 1"/>
    <property type="match status" value="1"/>
</dbReference>
<dbReference type="Gene3D" id="1.25.40.180">
    <property type="match status" value="1"/>
</dbReference>
<dbReference type="Pfam" id="PF25097">
    <property type="entry name" value="ARM_Cnot1"/>
    <property type="match status" value="1"/>
</dbReference>
<feature type="domain" description="CCR4-NOT transcription complex subunit 1" evidence="8">
    <location>
        <begin position="973"/>
        <end position="1113"/>
    </location>
</feature>
<dbReference type="InterPro" id="IPR024557">
    <property type="entry name" value="CNOT1_dom_4"/>
</dbReference>
<comment type="subcellular location">
    <subcellularLocation>
        <location evidence="1">Nucleus</location>
    </subcellularLocation>
</comment>
<dbReference type="GO" id="GO:0000289">
    <property type="term" value="P:nuclear-transcribed mRNA poly(A) tail shortening"/>
    <property type="evidence" value="ECO:0007669"/>
    <property type="project" value="UniProtKB-ARBA"/>
</dbReference>
<dbReference type="Pfam" id="PF16417">
    <property type="entry name" value="CNOT1_TTP_bind"/>
    <property type="match status" value="1"/>
</dbReference>
<dbReference type="GO" id="GO:0005634">
    <property type="term" value="C:nucleus"/>
    <property type="evidence" value="ECO:0007669"/>
    <property type="project" value="UniProtKB-SubCell"/>
</dbReference>
<evidence type="ECO:0000259" key="12">
    <source>
        <dbReference type="Pfam" id="PF25097"/>
    </source>
</evidence>
<feature type="compositionally biased region" description="Low complexity" evidence="6">
    <location>
        <begin position="919"/>
        <end position="937"/>
    </location>
</feature>
<accession>A0A2P6V6J7</accession>
<feature type="compositionally biased region" description="Low complexity" evidence="6">
    <location>
        <begin position="1198"/>
        <end position="1217"/>
    </location>
</feature>
<feature type="domain" description="CCR4-NOT transcription complex subunit 1 HEAT repeat" evidence="11">
    <location>
        <begin position="247"/>
        <end position="373"/>
    </location>
</feature>
<feature type="domain" description="CCR4-NOT transcription complex subunit 1-like NOT1 connector" evidence="12">
    <location>
        <begin position="1233"/>
        <end position="1414"/>
    </location>
</feature>
<feature type="compositionally biased region" description="Gly residues" evidence="6">
    <location>
        <begin position="1177"/>
        <end position="1197"/>
    </location>
</feature>
<evidence type="ECO:0000256" key="5">
    <source>
        <dbReference type="ARBA" id="ARBA00023242"/>
    </source>
</evidence>
<dbReference type="GO" id="GO:0030015">
    <property type="term" value="C:CCR4-NOT core complex"/>
    <property type="evidence" value="ECO:0007669"/>
    <property type="project" value="InterPro"/>
</dbReference>
<dbReference type="Gene3D" id="1.25.40.790">
    <property type="match status" value="1"/>
</dbReference>
<keyword evidence="5" id="KW-0539">Nucleus</keyword>
<feature type="region of interest" description="Disordered" evidence="6">
    <location>
        <begin position="895"/>
        <end position="945"/>
    </location>
</feature>
<keyword evidence="4" id="KW-0804">Transcription</keyword>
<keyword evidence="14" id="KW-1185">Reference proteome</keyword>
<evidence type="ECO:0000313" key="13">
    <source>
        <dbReference type="EMBL" id="PSC69707.1"/>
    </source>
</evidence>
<dbReference type="InterPro" id="IPR032191">
    <property type="entry name" value="CNOT1_CAF1_bind"/>
</dbReference>
<dbReference type="Gene3D" id="1.25.40.840">
    <property type="entry name" value="CCR4-NOT transcription complex subunit 1 TTP binding domain"/>
    <property type="match status" value="1"/>
</dbReference>
<feature type="region of interest" description="Disordered" evidence="6">
    <location>
        <begin position="1160"/>
        <end position="1217"/>
    </location>
</feature>
<evidence type="ECO:0000259" key="7">
    <source>
        <dbReference type="Pfam" id="PF04054"/>
    </source>
</evidence>
<feature type="domain" description="CCR4-Not complex component Not1 C-terminal" evidence="7">
    <location>
        <begin position="1585"/>
        <end position="1941"/>
    </location>
</feature>
<evidence type="ECO:0000256" key="2">
    <source>
        <dbReference type="ARBA" id="ARBA00022491"/>
    </source>
</evidence>
<proteinExistence type="predicted"/>
<feature type="domain" description="CCR4-NOT transcription complex subunit 1 TTP binding" evidence="10">
    <location>
        <begin position="437"/>
        <end position="598"/>
    </location>
</feature>
<dbReference type="GO" id="GO:0017148">
    <property type="term" value="P:negative regulation of translation"/>
    <property type="evidence" value="ECO:0007669"/>
    <property type="project" value="InterPro"/>
</dbReference>
<evidence type="ECO:0000259" key="10">
    <source>
        <dbReference type="Pfam" id="PF16417"/>
    </source>
</evidence>
<feature type="domain" description="CCR4-NOT transcription complex subunit 1 CAF1-binding" evidence="9">
    <location>
        <begin position="671"/>
        <end position="888"/>
    </location>
</feature>
<dbReference type="Pfam" id="PF16415">
    <property type="entry name" value="CNOT1_CAF1_bind"/>
    <property type="match status" value="1"/>
</dbReference>
<dbReference type="Pfam" id="PF12842">
    <property type="entry name" value="DUF3819"/>
    <property type="match status" value="1"/>
</dbReference>
<protein>
    <submittedName>
        <fullName evidence="13">CCR4-NOT transcription complex</fullName>
    </submittedName>
</protein>
<feature type="region of interest" description="Disordered" evidence="6">
    <location>
        <begin position="1955"/>
        <end position="1974"/>
    </location>
</feature>
<reference evidence="13 14" key="1">
    <citation type="journal article" date="2018" name="Plant J.">
        <title>Genome sequences of Chlorella sorokiniana UTEX 1602 and Micractinium conductrix SAG 241.80: implications to maltose excretion by a green alga.</title>
        <authorList>
            <person name="Arriola M.B."/>
            <person name="Velmurugan N."/>
            <person name="Zhang Y."/>
            <person name="Plunkett M.H."/>
            <person name="Hondzo H."/>
            <person name="Barney B.M."/>
        </authorList>
    </citation>
    <scope>NUCLEOTIDE SEQUENCE [LARGE SCALE GENOMIC DNA]</scope>
    <source>
        <strain evidence="13 14">SAG 241.80</strain>
    </source>
</reference>
<dbReference type="OrthoDB" id="1933107at2759"/>
<dbReference type="PANTHER" id="PTHR13162">
    <property type="entry name" value="CCR4-NOT TRANSCRIPTION COMPLEX"/>
    <property type="match status" value="1"/>
</dbReference>
<dbReference type="InterPro" id="IPR055454">
    <property type="entry name" value="CNOT1-like_NOT1_connector"/>
</dbReference>
<evidence type="ECO:0000259" key="11">
    <source>
        <dbReference type="Pfam" id="PF16418"/>
    </source>
</evidence>
<dbReference type="Pfam" id="PF16418">
    <property type="entry name" value="CNOT1_HEAT"/>
    <property type="match status" value="1"/>
</dbReference>
<dbReference type="GO" id="GO:0000932">
    <property type="term" value="C:P-body"/>
    <property type="evidence" value="ECO:0007669"/>
    <property type="project" value="TreeGrafter"/>
</dbReference>
<organism evidence="13 14">
    <name type="scientific">Micractinium conductrix</name>
    <dbReference type="NCBI Taxonomy" id="554055"/>
    <lineage>
        <taxon>Eukaryota</taxon>
        <taxon>Viridiplantae</taxon>
        <taxon>Chlorophyta</taxon>
        <taxon>core chlorophytes</taxon>
        <taxon>Trebouxiophyceae</taxon>
        <taxon>Chlorellales</taxon>
        <taxon>Chlorellaceae</taxon>
        <taxon>Chlorella clade</taxon>
        <taxon>Micractinium</taxon>
    </lineage>
</organism>
<dbReference type="Proteomes" id="UP000239649">
    <property type="component" value="Unassembled WGS sequence"/>
</dbReference>
<dbReference type="Gene3D" id="1.25.40.800">
    <property type="match status" value="1"/>
</dbReference>
<dbReference type="InterPro" id="IPR038535">
    <property type="entry name" value="CNOT1_TTP_bind_sf"/>
</dbReference>
<dbReference type="InterPro" id="IPR007196">
    <property type="entry name" value="CCR4-Not_Not1_C"/>
</dbReference>
<dbReference type="Pfam" id="PF04054">
    <property type="entry name" value="Not1"/>
    <property type="match status" value="1"/>
</dbReference>
<keyword evidence="2" id="KW-0678">Repressor</keyword>
<dbReference type="InterPro" id="IPR040398">
    <property type="entry name" value="Not1"/>
</dbReference>
<dbReference type="GO" id="GO:0060090">
    <property type="term" value="F:molecular adaptor activity"/>
    <property type="evidence" value="ECO:0007669"/>
    <property type="project" value="TreeGrafter"/>
</dbReference>
<evidence type="ECO:0000256" key="3">
    <source>
        <dbReference type="ARBA" id="ARBA00023015"/>
    </source>
</evidence>
<comment type="caution">
    <text evidence="13">The sequence shown here is derived from an EMBL/GenBank/DDBJ whole genome shotgun (WGS) entry which is preliminary data.</text>
</comment>
<evidence type="ECO:0000256" key="4">
    <source>
        <dbReference type="ARBA" id="ARBA00023163"/>
    </source>
</evidence>
<evidence type="ECO:0000313" key="14">
    <source>
        <dbReference type="Proteomes" id="UP000239649"/>
    </source>
</evidence>
<dbReference type="InterPro" id="IPR032194">
    <property type="entry name" value="CNOT1_HEAT"/>
</dbReference>
<name>A0A2P6V6J7_9CHLO</name>
<sequence>MAEPPGGRLAAALEAAGCGASASEAALAKVLQPFPSPSEAAVAGVLGMVARTSEGRLSGDMAGVGPGGLATAPVGDGSSSWNAAVLAAGLTAANPRLDWQHVAAALDQPGFAVPDAGALKLLMAVWARASAGTPFPLPALVGGLWGNTAGQLSFLRQAAAAPPELFTWVHAPRRQEPLEGLHAGKSPVGTPNQAWLCLDLADTLARLSDSGHAPAVRSILELPLKQCPEVLLLCMAAAQASWGPLQQEVVDPVVVTYVASHPNSALVLQRLWPLNRDLLLRALAALYQKDASNIARVLDVCQELKALTVVLDATPAPFCLELAALAARREYLNLEKWLADQFTAKGSGFMQSAVSFLDSKLRSDTPALQTAATAVGPAQGAAGASRINVSEASLEVFLQVLAGNAGLLPSDTLQQFKMVQSAAVQAHPQLAGVVGDSSSLEAFAPDIEEEANAYFQRVYAGEIAVDGLVEVLKGFKNSTLGREQEVFACMVHNLFDEYRFFPKYPDKELHTTALLFGQLIHHSLVSSVSLGIALRYVLEALRSGPSSGGKMFRFGTTALKQFAGDLAQWPQYCNHLSQVAGLKEAEPELAKSLDAALVQVAANGAAASAVAETVAAAKAAEAATPPARSREGNAAGFPTAMPATPSNPNMLFSTINAETLEMSAQNVSFPVPEDKTIDRVHFIINNITVMNIEQKVKELKAQVALDYWPWFANYLVVKRAAQEPNFHATYVALVDKWGERQMRDTLVNTTVHYIKVMLGSSKLKSITSERTLLKNLGAWLGKLTLANNRPVLQKHIDLKQIILEAYEQGKMLAVLSFVRMLLEPAMDSRVFKPPNPWVMAILALLVEVYNLDNIKTGLKFEVELLFKSMNMQLQDVQPSGLLAGRRRESLDNIDFQAQRPTSQGGMATLPGGAGPPGGTPSKAEPGAAAAAAVGDGKPAPPAPGPMIDPNIIANLHNYIAINPQLAIVGERLQLKRLVPMAVDRAIVEIISPVVDRSVTIACMTTQGLVLKDHALEPDSEALRKSAHLMVTGLAQSLALVTAKEPLRIAVANNLRALLTNQLDANTLEQVVAMLVADNLDLCCQVIEKAAGERAQREIDERLQGAYAARARAKQAGQPFADAALLNCRFPSALPEALRPRPGQLTAQQQRVYEDFSRIPRTAAAAQQSAGQPRPVGGQPGEPGEPGTGAPGMPGPGGASMQDAEQAAAAAGATGMAPPHADLRSRFISWLQRMDQAVAKDPQAPFASLSDGSEVKVLVSEIAAIPTSEATALEVAKNIFAKVYQGAASRLHVTAYVASLEVLKEAAVRRLPVELTAWFAQLPEEGKFHKDVGEALLRAGLLYLPDLDLYLAKALAGPRYQLAAEFALHLVQQCCVVEPVVSAQDLAHTLDLLAKLATRVSGGNAVLQLVEEARRVSMLRAGKPAPASGPAPLPEGPKDPPQLVESIMKLFDRWARLLEEAPQEKVHAPFVQDLQAAGFLKGDDMTERFLRIMIQLAVQHCLRSEAAAAANLPPGAARPTALSFIAVDAAVRLFVCLITQHGGGSSLFVKVLGILATVLQRDADERGGAFNGRPYFRMCVGFLAELSPADPATDEAGLQYLQAMAAFLYATRALKAPAFAFPWLQLVADRRLLPRLLGAPGHRGWGSYLQLVLVQLRFLEPFLRNAELTDAVRLLYKGTLRLLLLLLHDFPEFLCEFHFHLCDVIPPSCIQMRNLVLSAFPRAMRLPDPFTPNLKVDLLPEIAAPPRYVPAPDALLPPQMRAEVDGHLAGRGPPNFRLGLRGRLTLPPADALVCGTKYNVPLINALAFYTGIRAVEAAPPKPGSSPAMATPHMELLQHLLRDLDTEGRYLLINALANHLRFPNAHTHYFSCAILSLFTEAGSELIQEQITRVLLERLIVNRPHPWGLLITFIELIKNPRYSFWSHAFTRVAPEIERLFESVARSCMGPQVAVAAAGGPPPAAKEDGLPPAAPAMA</sequence>
<dbReference type="FunFam" id="1.25.40.180:FF:000012">
    <property type="entry name" value="Ccr4-Not transcription complex subunit"/>
    <property type="match status" value="1"/>
</dbReference>
<evidence type="ECO:0000256" key="6">
    <source>
        <dbReference type="SAM" id="MobiDB-lite"/>
    </source>
</evidence>
<evidence type="ECO:0000259" key="8">
    <source>
        <dbReference type="Pfam" id="PF12842"/>
    </source>
</evidence>
<evidence type="ECO:0000256" key="1">
    <source>
        <dbReference type="ARBA" id="ARBA00004123"/>
    </source>
</evidence>
<keyword evidence="3" id="KW-0805">Transcription regulation</keyword>
<dbReference type="STRING" id="554055.A0A2P6V6J7"/>
<dbReference type="CDD" id="cd20710">
    <property type="entry name" value="NOT1_connector"/>
    <property type="match status" value="1"/>
</dbReference>
<dbReference type="EMBL" id="LHPF02000025">
    <property type="protein sequence ID" value="PSC69707.1"/>
    <property type="molecule type" value="Genomic_DNA"/>
</dbReference>
<evidence type="ECO:0000259" key="9">
    <source>
        <dbReference type="Pfam" id="PF16415"/>
    </source>
</evidence>
<gene>
    <name evidence="13" type="ORF">C2E20_6867</name>
</gene>